<dbReference type="OrthoDB" id="9789125at2"/>
<dbReference type="InterPro" id="IPR019752">
    <property type="entry name" value="Pyrv/ketoisovalerate_OxRed_cat"/>
</dbReference>
<dbReference type="InterPro" id="IPR052554">
    <property type="entry name" value="2-oxoglutarate_synth_KorC"/>
</dbReference>
<keyword evidence="3" id="KW-0670">Pyruvate</keyword>
<dbReference type="RefSeq" id="WP_151151758.1">
    <property type="nucleotide sequence ID" value="NZ_WAIE01000007.1"/>
</dbReference>
<name>A0A6N6MZT6_9BACT</name>
<dbReference type="Pfam" id="PF01558">
    <property type="entry name" value="POR"/>
    <property type="match status" value="1"/>
</dbReference>
<comment type="caution">
    <text evidence="3">The sequence shown here is derived from an EMBL/GenBank/DDBJ whole genome shotgun (WGS) entry which is preliminary data.</text>
</comment>
<feature type="domain" description="Pyruvate/ketoisovalerate oxidoreductase catalytic" evidence="2">
    <location>
        <begin position="18"/>
        <end position="176"/>
    </location>
</feature>
<dbReference type="InterPro" id="IPR002869">
    <property type="entry name" value="Pyrv_flavodox_OxRed_cen"/>
</dbReference>
<reference evidence="3 4" key="1">
    <citation type="journal article" date="2017" name="Int. J. Syst. Evol. Microbiol.">
        <title>Desulfovibrio senegalensis sp. nov., a mesophilic sulfate reducer isolated from marine sediment.</title>
        <authorList>
            <person name="Thioye A."/>
            <person name="Gam Z.B.A."/>
            <person name="Mbengue M."/>
            <person name="Cayol J.L."/>
            <person name="Joseph-Bartoli M."/>
            <person name="Toure-Kane C."/>
            <person name="Labat M."/>
        </authorList>
    </citation>
    <scope>NUCLEOTIDE SEQUENCE [LARGE SCALE GENOMIC DNA]</scope>
    <source>
        <strain evidence="3 4">DSM 101509</strain>
    </source>
</reference>
<dbReference type="PANTHER" id="PTHR42730:SF1">
    <property type="entry name" value="2-OXOGLUTARATE SYNTHASE SUBUNIT KORC"/>
    <property type="match status" value="1"/>
</dbReference>
<evidence type="ECO:0000313" key="4">
    <source>
        <dbReference type="Proteomes" id="UP000438699"/>
    </source>
</evidence>
<accession>A0A6N6MZT6</accession>
<protein>
    <submittedName>
        <fullName evidence="3">Pyruvate ferredoxin oxidoreductase</fullName>
    </submittedName>
</protein>
<dbReference type="SUPFAM" id="SSF53323">
    <property type="entry name" value="Pyruvate-ferredoxin oxidoreductase, PFOR, domain III"/>
    <property type="match status" value="1"/>
</dbReference>
<evidence type="ECO:0000313" key="3">
    <source>
        <dbReference type="EMBL" id="KAB1440317.1"/>
    </source>
</evidence>
<dbReference type="Proteomes" id="UP000438699">
    <property type="component" value="Unassembled WGS sequence"/>
</dbReference>
<gene>
    <name evidence="3" type="ORF">F8A88_13790</name>
</gene>
<dbReference type="AlphaFoldDB" id="A0A6N6MZT6"/>
<organism evidence="3 4">
    <name type="scientific">Pseudodesulfovibrio senegalensis</name>
    <dbReference type="NCBI Taxonomy" id="1721087"/>
    <lineage>
        <taxon>Bacteria</taxon>
        <taxon>Pseudomonadati</taxon>
        <taxon>Thermodesulfobacteriota</taxon>
        <taxon>Desulfovibrionia</taxon>
        <taxon>Desulfovibrionales</taxon>
        <taxon>Desulfovibrionaceae</taxon>
    </lineage>
</organism>
<keyword evidence="4" id="KW-1185">Reference proteome</keyword>
<dbReference type="Gene3D" id="3.40.920.10">
    <property type="entry name" value="Pyruvate-ferredoxin oxidoreductase, PFOR, domain III"/>
    <property type="match status" value="1"/>
</dbReference>
<dbReference type="PANTHER" id="PTHR42730">
    <property type="entry name" value="2-OXOGLUTARATE SYNTHASE SUBUNIT KORC"/>
    <property type="match status" value="1"/>
</dbReference>
<dbReference type="GO" id="GO:0016903">
    <property type="term" value="F:oxidoreductase activity, acting on the aldehyde or oxo group of donors"/>
    <property type="evidence" value="ECO:0007669"/>
    <property type="project" value="InterPro"/>
</dbReference>
<sequence length="215" mass="23390">MKGQVDLERFEIRFSGLGGQGILTLGKVMGAGLSLGHGYNVTQTQSYGPEARGGSSRCDLVVSSQRISFPKAENLDLLVALSQEACNAYYPYLKPGGVLIIETDMVAQPPTNQYLGLPFTAMAKDKIGIPQAMNTIVLGALSHLLPFAIPRIMRRNMEETLPEKIRAVNVKAFNLGNREAKKRFGDVPVAWEGMVVEDKGAEKRAPSKKRSAAKK</sequence>
<evidence type="ECO:0000256" key="1">
    <source>
        <dbReference type="ARBA" id="ARBA00023002"/>
    </source>
</evidence>
<dbReference type="EMBL" id="WAIE01000007">
    <property type="protein sequence ID" value="KAB1440317.1"/>
    <property type="molecule type" value="Genomic_DNA"/>
</dbReference>
<evidence type="ECO:0000259" key="2">
    <source>
        <dbReference type="Pfam" id="PF01558"/>
    </source>
</evidence>
<keyword evidence="1" id="KW-0560">Oxidoreductase</keyword>
<proteinExistence type="predicted"/>